<dbReference type="AlphaFoldDB" id="A0A017TFE7"/>
<evidence type="ECO:0000313" key="1">
    <source>
        <dbReference type="EMBL" id="EYF08008.1"/>
    </source>
</evidence>
<evidence type="ECO:0000313" key="2">
    <source>
        <dbReference type="Proteomes" id="UP000019678"/>
    </source>
</evidence>
<reference evidence="1 2" key="1">
    <citation type="submission" date="2013-05" db="EMBL/GenBank/DDBJ databases">
        <title>Genome assembly of Chondromyces apiculatus DSM 436.</title>
        <authorList>
            <person name="Sharma G."/>
            <person name="Khatri I."/>
            <person name="Kaur C."/>
            <person name="Mayilraj S."/>
            <person name="Subramanian S."/>
        </authorList>
    </citation>
    <scope>NUCLEOTIDE SEQUENCE [LARGE SCALE GENOMIC DNA]</scope>
    <source>
        <strain evidence="1 2">DSM 436</strain>
    </source>
</reference>
<dbReference type="OrthoDB" id="5509127at2"/>
<dbReference type="STRING" id="1192034.CAP_7030"/>
<dbReference type="EMBL" id="ASRX01000006">
    <property type="protein sequence ID" value="EYF08008.1"/>
    <property type="molecule type" value="Genomic_DNA"/>
</dbReference>
<dbReference type="Proteomes" id="UP000019678">
    <property type="component" value="Unassembled WGS sequence"/>
</dbReference>
<sequence>MSSCRAAPRGAVLRGALREAACVVALVSLATSASLTGCTAGERFVASPQEYAAYRVHRVEPSLEARLSGAAAYLKAYPDGVFADEVQAWLQRAEPIYFTAKQGSAAGLTAYLQALPDGVFAAQARRALARMESAQAPDVVASGVETEARIAGEQAARVRALREVETWLRRMMDPALWRAASMSQAPGEVLVPFSLALPWPVCRAIEEEVEAVGEEASRSAMGGAPPGDEAAWMRCAKLLSLPYVVPVEGGSEAREVTLEISVVQDAAGKPLSAAVSGPDLFLRLEEARAVRAFTAEDSTARTQGAALAATMAQEAFGARVNAAPACRKQAAAPMVLALGCAGVRVEVRPATEAGDDDRIVIAPLP</sequence>
<comment type="caution">
    <text evidence="1">The sequence shown here is derived from an EMBL/GenBank/DDBJ whole genome shotgun (WGS) entry which is preliminary data.</text>
</comment>
<proteinExistence type="predicted"/>
<dbReference type="RefSeq" id="WP_156040511.1">
    <property type="nucleotide sequence ID" value="NZ_ASRX01000006.1"/>
</dbReference>
<gene>
    <name evidence="1" type="ORF">CAP_7030</name>
</gene>
<name>A0A017TFE7_9BACT</name>
<accession>A0A017TFE7</accession>
<protein>
    <submittedName>
        <fullName evidence="1">Uncharacterized protein</fullName>
    </submittedName>
</protein>
<organism evidence="1 2">
    <name type="scientific">Chondromyces apiculatus DSM 436</name>
    <dbReference type="NCBI Taxonomy" id="1192034"/>
    <lineage>
        <taxon>Bacteria</taxon>
        <taxon>Pseudomonadati</taxon>
        <taxon>Myxococcota</taxon>
        <taxon>Polyangia</taxon>
        <taxon>Polyangiales</taxon>
        <taxon>Polyangiaceae</taxon>
        <taxon>Chondromyces</taxon>
    </lineage>
</organism>
<keyword evidence="2" id="KW-1185">Reference proteome</keyword>